<dbReference type="Pfam" id="PF00199">
    <property type="entry name" value="Catalase"/>
    <property type="match status" value="1"/>
</dbReference>
<dbReference type="PROSITE" id="PS00437">
    <property type="entry name" value="CATALASE_1"/>
    <property type="match status" value="1"/>
</dbReference>
<evidence type="ECO:0000256" key="8">
    <source>
        <dbReference type="ARBA" id="ARBA00022723"/>
    </source>
</evidence>
<dbReference type="EMBL" id="PQSP01000001">
    <property type="protein sequence ID" value="RUS68285.1"/>
    <property type="molecule type" value="Genomic_DNA"/>
</dbReference>
<dbReference type="GO" id="GO:0004096">
    <property type="term" value="F:catalase activity"/>
    <property type="evidence" value="ECO:0007669"/>
    <property type="project" value="UniProtKB-EC"/>
</dbReference>
<feature type="active site" evidence="13">
    <location>
        <position position="129"/>
    </location>
</feature>
<comment type="similarity">
    <text evidence="3">Belongs to the catalase family.</text>
</comment>
<evidence type="ECO:0000256" key="5">
    <source>
        <dbReference type="ARBA" id="ARBA00012314"/>
    </source>
</evidence>
<feature type="domain" description="Catalase core" evidence="16">
    <location>
        <begin position="9"/>
        <end position="394"/>
    </location>
</feature>
<comment type="catalytic activity">
    <reaction evidence="12">
        <text>2 H2O2 = O2 + 2 H2O</text>
        <dbReference type="Rhea" id="RHEA:20309"/>
        <dbReference type="ChEBI" id="CHEBI:15377"/>
        <dbReference type="ChEBI" id="CHEBI:15379"/>
        <dbReference type="ChEBI" id="CHEBI:16240"/>
        <dbReference type="EC" id="1.11.1.6"/>
    </reaction>
</comment>
<dbReference type="Gene3D" id="2.40.180.10">
    <property type="entry name" value="Catalase core domain"/>
    <property type="match status" value="1"/>
</dbReference>
<dbReference type="InterPro" id="IPR002226">
    <property type="entry name" value="Catalase_haem_BS"/>
</dbReference>
<comment type="subunit">
    <text evidence="4">Homodimer.</text>
</comment>
<dbReference type="PIRSF" id="PIRSF038928">
    <property type="entry name" value="Catalase_clade1-3"/>
    <property type="match status" value="1"/>
</dbReference>
<dbReference type="InterPro" id="IPR011614">
    <property type="entry name" value="Catalase_core"/>
</dbReference>
<dbReference type="CDD" id="cd08156">
    <property type="entry name" value="catalase_clade_3"/>
    <property type="match status" value="1"/>
</dbReference>
<dbReference type="FunFam" id="2.40.180.10:FF:000001">
    <property type="entry name" value="Catalase"/>
    <property type="match status" value="1"/>
</dbReference>
<dbReference type="PANTHER" id="PTHR11465:SF61">
    <property type="entry name" value="CATALASE"/>
    <property type="match status" value="1"/>
</dbReference>
<evidence type="ECO:0000313" key="18">
    <source>
        <dbReference type="Proteomes" id="UP000286947"/>
    </source>
</evidence>
<comment type="cofactor">
    <cofactor evidence="1 14">
        <name>heme</name>
        <dbReference type="ChEBI" id="CHEBI:30413"/>
    </cofactor>
</comment>
<evidence type="ECO:0000256" key="11">
    <source>
        <dbReference type="ARBA" id="ARBA00023324"/>
    </source>
</evidence>
<dbReference type="GO" id="GO:0005737">
    <property type="term" value="C:cytoplasm"/>
    <property type="evidence" value="ECO:0007669"/>
    <property type="project" value="TreeGrafter"/>
</dbReference>
<dbReference type="InterPro" id="IPR040333">
    <property type="entry name" value="Catalase_3"/>
</dbReference>
<feature type="binding site" description="axial binding residue" evidence="14">
    <location>
        <position position="339"/>
    </location>
    <ligand>
        <name>heme</name>
        <dbReference type="ChEBI" id="CHEBI:30413"/>
    </ligand>
    <ligandPart>
        <name>Fe</name>
        <dbReference type="ChEBI" id="CHEBI:18248"/>
    </ligandPart>
</feature>
<reference evidence="17 18" key="1">
    <citation type="submission" date="2018-01" db="EMBL/GenBank/DDBJ databases">
        <title>Saezia sanguinis gen. nov., sp. nov., in the order Burkholderiales isolated from human blood.</title>
        <authorList>
            <person name="Medina-Pascual M.J."/>
            <person name="Valdezate S."/>
            <person name="Monzon S."/>
            <person name="Cuesta I."/>
            <person name="Carrasco G."/>
            <person name="Villalon P."/>
            <person name="Saez-Nieto J.A."/>
        </authorList>
    </citation>
    <scope>NUCLEOTIDE SEQUENCE [LARGE SCALE GENOMIC DNA]</scope>
    <source>
        <strain evidence="17 18">CNM695-12</strain>
    </source>
</reference>
<sequence length="483" mass="55022">MKTTRPVQTTTAGAPITDNQNSITAGARGPVLMQDYQLIEKLAHQNRERIPERTVHAKGTGAYGTLTITKDISKYTAATVFSEVGKKTPMLIRISTVAGEMGAADAERDVRGFALKFYTEQGNWDLVGNNTPVFFIRDGMKFPDFIHTQKRHPRTNMRSPTAMWDFWSLSPESLHQVTILFSDRGLPTDARHIDGFGSHTYSFWNAKGERFWVKFHFKTQQGHKHWTNAQAAEVVGKTRESTQEDLYTSIEKGNYPKWTMYVQIMPEMEAEKTPYNPFDLTKVWPHADYPLIEVGVLELNRNPENYFSEIEQAAFSPSNIIPGIGFSPDKMLQARIFSYADAHRYRLGTHYEALPVNAPRCPVHHYHKDGAMRFTPNMPNADAYYEPNSFNGPVEDPSLKEPPLRISGDADRYNHREGNDDFGQPRALWKLFNEEQRQRLYNNIADAMQGVPAEIVERQAKLFDQIDPAYGKGVREAVKAKTK</sequence>
<evidence type="ECO:0000256" key="4">
    <source>
        <dbReference type="ARBA" id="ARBA00011738"/>
    </source>
</evidence>
<keyword evidence="10 14" id="KW-0408">Iron</keyword>
<dbReference type="Pfam" id="PF06628">
    <property type="entry name" value="Catalase-rel"/>
    <property type="match status" value="1"/>
</dbReference>
<dbReference type="EC" id="1.11.1.6" evidence="5"/>
<protein>
    <recommendedName>
        <fullName evidence="5">catalase</fullName>
        <ecNumber evidence="5">1.11.1.6</ecNumber>
    </recommendedName>
</protein>
<evidence type="ECO:0000256" key="15">
    <source>
        <dbReference type="SAM" id="MobiDB-lite"/>
    </source>
</evidence>
<keyword evidence="11" id="KW-0376">Hydrogen peroxide</keyword>
<dbReference type="RefSeq" id="WP_126978307.1">
    <property type="nucleotide sequence ID" value="NZ_PQSP01000001.1"/>
</dbReference>
<dbReference type="InterPro" id="IPR024711">
    <property type="entry name" value="Catalase_clade1/3"/>
</dbReference>
<dbReference type="GO" id="GO:0046872">
    <property type="term" value="F:metal ion binding"/>
    <property type="evidence" value="ECO:0007669"/>
    <property type="project" value="UniProtKB-KW"/>
</dbReference>
<evidence type="ECO:0000256" key="14">
    <source>
        <dbReference type="PIRSR" id="PIRSR038928-2"/>
    </source>
</evidence>
<evidence type="ECO:0000256" key="2">
    <source>
        <dbReference type="ARBA" id="ARBA00002974"/>
    </source>
</evidence>
<evidence type="ECO:0000256" key="6">
    <source>
        <dbReference type="ARBA" id="ARBA00022559"/>
    </source>
</evidence>
<keyword evidence="7 14" id="KW-0349">Heme</keyword>
<dbReference type="Proteomes" id="UP000286947">
    <property type="component" value="Unassembled WGS sequence"/>
</dbReference>
<dbReference type="OrthoDB" id="9761719at2"/>
<accession>A0A433SHQ7</accession>
<feature type="region of interest" description="Disordered" evidence="15">
    <location>
        <begin position="1"/>
        <end position="24"/>
    </location>
</feature>
<proteinExistence type="inferred from homology"/>
<dbReference type="GO" id="GO:0042744">
    <property type="term" value="P:hydrogen peroxide catabolic process"/>
    <property type="evidence" value="ECO:0007669"/>
    <property type="project" value="UniProtKB-KW"/>
</dbReference>
<evidence type="ECO:0000256" key="12">
    <source>
        <dbReference type="ARBA" id="ARBA00049254"/>
    </source>
</evidence>
<evidence type="ECO:0000256" key="3">
    <source>
        <dbReference type="ARBA" id="ARBA00005329"/>
    </source>
</evidence>
<dbReference type="PANTHER" id="PTHR11465">
    <property type="entry name" value="CATALASE"/>
    <property type="match status" value="1"/>
</dbReference>
<dbReference type="InterPro" id="IPR010582">
    <property type="entry name" value="Catalase_immune_responsive"/>
</dbReference>
<dbReference type="GO" id="GO:0020037">
    <property type="term" value="F:heme binding"/>
    <property type="evidence" value="ECO:0007669"/>
    <property type="project" value="InterPro"/>
</dbReference>
<evidence type="ECO:0000313" key="17">
    <source>
        <dbReference type="EMBL" id="RUS68285.1"/>
    </source>
</evidence>
<dbReference type="GO" id="GO:0042542">
    <property type="term" value="P:response to hydrogen peroxide"/>
    <property type="evidence" value="ECO:0007669"/>
    <property type="project" value="TreeGrafter"/>
</dbReference>
<evidence type="ECO:0000256" key="10">
    <source>
        <dbReference type="ARBA" id="ARBA00023004"/>
    </source>
</evidence>
<evidence type="ECO:0000259" key="16">
    <source>
        <dbReference type="SMART" id="SM01060"/>
    </source>
</evidence>
<keyword evidence="6 17" id="KW-0575">Peroxidase</keyword>
<keyword evidence="9 17" id="KW-0560">Oxidoreductase</keyword>
<feature type="active site" evidence="13">
    <location>
        <position position="56"/>
    </location>
</feature>
<dbReference type="AlphaFoldDB" id="A0A433SHQ7"/>
<dbReference type="PRINTS" id="PR00067">
    <property type="entry name" value="CATALASE"/>
</dbReference>
<evidence type="ECO:0000256" key="13">
    <source>
        <dbReference type="PIRSR" id="PIRSR038928-1"/>
    </source>
</evidence>
<dbReference type="InterPro" id="IPR020835">
    <property type="entry name" value="Catalase_sf"/>
</dbReference>
<dbReference type="PROSITE" id="PS51402">
    <property type="entry name" value="CATALASE_3"/>
    <property type="match status" value="1"/>
</dbReference>
<dbReference type="SMART" id="SM01060">
    <property type="entry name" value="Catalase"/>
    <property type="match status" value="1"/>
</dbReference>
<gene>
    <name evidence="17" type="primary">katA</name>
    <name evidence="17" type="ORF">CUZ56_00775</name>
</gene>
<comment type="function">
    <text evidence="2">Decomposes hydrogen peroxide into water and oxygen; serves to protect cells from the toxic effects of hydrogen peroxide.</text>
</comment>
<name>A0A433SHQ7_9BURK</name>
<comment type="caution">
    <text evidence="17">The sequence shown here is derived from an EMBL/GenBank/DDBJ whole genome shotgun (WGS) entry which is preliminary data.</text>
</comment>
<evidence type="ECO:0000256" key="7">
    <source>
        <dbReference type="ARBA" id="ARBA00022617"/>
    </source>
</evidence>
<keyword evidence="18" id="KW-1185">Reference proteome</keyword>
<keyword evidence="8 14" id="KW-0479">Metal-binding</keyword>
<evidence type="ECO:0000256" key="9">
    <source>
        <dbReference type="ARBA" id="ARBA00023002"/>
    </source>
</evidence>
<dbReference type="SUPFAM" id="SSF56634">
    <property type="entry name" value="Heme-dependent catalase-like"/>
    <property type="match status" value="1"/>
</dbReference>
<dbReference type="InterPro" id="IPR018028">
    <property type="entry name" value="Catalase"/>
</dbReference>
<evidence type="ECO:0000256" key="1">
    <source>
        <dbReference type="ARBA" id="ARBA00001971"/>
    </source>
</evidence>
<organism evidence="17 18">
    <name type="scientific">Saezia sanguinis</name>
    <dbReference type="NCBI Taxonomy" id="1965230"/>
    <lineage>
        <taxon>Bacteria</taxon>
        <taxon>Pseudomonadati</taxon>
        <taxon>Pseudomonadota</taxon>
        <taxon>Betaproteobacteria</taxon>
        <taxon>Burkholderiales</taxon>
        <taxon>Saeziaceae</taxon>
        <taxon>Saezia</taxon>
    </lineage>
</organism>